<evidence type="ECO:0000313" key="6">
    <source>
        <dbReference type="Proteomes" id="UP000706926"/>
    </source>
</evidence>
<dbReference type="InterPro" id="IPR009057">
    <property type="entry name" value="Homeodomain-like_sf"/>
</dbReference>
<name>A0ABS4FCS2_9BACL</name>
<dbReference type="Proteomes" id="UP000706926">
    <property type="component" value="Unassembled WGS sequence"/>
</dbReference>
<keyword evidence="6" id="KW-1185">Reference proteome</keyword>
<dbReference type="PANTHER" id="PTHR46796">
    <property type="entry name" value="HTH-TYPE TRANSCRIPTIONAL ACTIVATOR RHAS-RELATED"/>
    <property type="match status" value="1"/>
</dbReference>
<protein>
    <submittedName>
        <fullName evidence="5">AraC family transcriptional regulator</fullName>
    </submittedName>
</protein>
<dbReference type="Gene3D" id="1.10.10.60">
    <property type="entry name" value="Homeodomain-like"/>
    <property type="match status" value="2"/>
</dbReference>
<dbReference type="PROSITE" id="PS01124">
    <property type="entry name" value="HTH_ARAC_FAMILY_2"/>
    <property type="match status" value="1"/>
</dbReference>
<dbReference type="InterPro" id="IPR050204">
    <property type="entry name" value="AraC_XylS_family_regulators"/>
</dbReference>
<reference evidence="5 6" key="1">
    <citation type="submission" date="2021-03" db="EMBL/GenBank/DDBJ databases">
        <title>Genomic Encyclopedia of Type Strains, Phase IV (KMG-IV): sequencing the most valuable type-strain genomes for metagenomic binning, comparative biology and taxonomic classification.</title>
        <authorList>
            <person name="Goeker M."/>
        </authorList>
    </citation>
    <scope>NUCLEOTIDE SEQUENCE [LARGE SCALE GENOMIC DNA]</scope>
    <source>
        <strain evidence="5 6">DSM 15596</strain>
    </source>
</reference>
<proteinExistence type="predicted"/>
<dbReference type="RefSeq" id="WP_210094966.1">
    <property type="nucleotide sequence ID" value="NZ_CP139098.1"/>
</dbReference>
<keyword evidence="2" id="KW-0238">DNA-binding</keyword>
<comment type="caution">
    <text evidence="5">The sequence shown here is derived from an EMBL/GenBank/DDBJ whole genome shotgun (WGS) entry which is preliminary data.</text>
</comment>
<evidence type="ECO:0000313" key="5">
    <source>
        <dbReference type="EMBL" id="MBP1894054.1"/>
    </source>
</evidence>
<dbReference type="SUPFAM" id="SSF46689">
    <property type="entry name" value="Homeodomain-like"/>
    <property type="match status" value="2"/>
</dbReference>
<gene>
    <name evidence="5" type="ORF">J2Z18_003157</name>
</gene>
<dbReference type="InterPro" id="IPR018060">
    <property type="entry name" value="HTH_AraC"/>
</dbReference>
<dbReference type="PANTHER" id="PTHR46796:SF6">
    <property type="entry name" value="ARAC SUBFAMILY"/>
    <property type="match status" value="1"/>
</dbReference>
<dbReference type="EMBL" id="JAGGKI010000007">
    <property type="protein sequence ID" value="MBP1894054.1"/>
    <property type="molecule type" value="Genomic_DNA"/>
</dbReference>
<evidence type="ECO:0000259" key="4">
    <source>
        <dbReference type="PROSITE" id="PS01124"/>
    </source>
</evidence>
<accession>A0ABS4FCS2</accession>
<evidence type="ECO:0000256" key="3">
    <source>
        <dbReference type="ARBA" id="ARBA00023163"/>
    </source>
</evidence>
<dbReference type="Pfam" id="PF12833">
    <property type="entry name" value="HTH_18"/>
    <property type="match status" value="1"/>
</dbReference>
<organism evidence="5 6">
    <name type="scientific">Paenibacillus lactis</name>
    <dbReference type="NCBI Taxonomy" id="228574"/>
    <lineage>
        <taxon>Bacteria</taxon>
        <taxon>Bacillati</taxon>
        <taxon>Bacillota</taxon>
        <taxon>Bacilli</taxon>
        <taxon>Bacillales</taxon>
        <taxon>Paenibacillaceae</taxon>
        <taxon>Paenibacillus</taxon>
    </lineage>
</organism>
<sequence length="303" mass="35275">MALNSDGTVWTWMDTMKVRYMFNSKPVLNSEHLGWKNIQLSKWDKVAPQEAYVESMPNYLITMHTSPQPLKTLTLFEGREYERVMKTGEISCYVPGNFDYFRWEKIEASYIGMMLSPSLVHQVASQADMTFKGQNEFTNKLSIYDSKLVQLSQWLVDEINSNGARGTLYIESLSNLLALHLLEIFAQPKQQFYVSRKLSDQQLSKVIEYMHTHYNQDISLEQLAAVANLSQTHLVRMFKQKTGLSPYQYFIHLRIEKAKMLMMNREYTIGEIAAILGFTDQSHMNRHFKRITGLSPKEYMMST</sequence>
<evidence type="ECO:0000256" key="2">
    <source>
        <dbReference type="ARBA" id="ARBA00023125"/>
    </source>
</evidence>
<evidence type="ECO:0000256" key="1">
    <source>
        <dbReference type="ARBA" id="ARBA00023015"/>
    </source>
</evidence>
<feature type="domain" description="HTH araC/xylS-type" evidence="4">
    <location>
        <begin position="204"/>
        <end position="302"/>
    </location>
</feature>
<dbReference type="SMART" id="SM00342">
    <property type="entry name" value="HTH_ARAC"/>
    <property type="match status" value="1"/>
</dbReference>
<dbReference type="GeneID" id="95405112"/>
<keyword evidence="1" id="KW-0805">Transcription regulation</keyword>
<keyword evidence="3" id="KW-0804">Transcription</keyword>